<feature type="coiled-coil region" evidence="2">
    <location>
        <begin position="140"/>
        <end position="184"/>
    </location>
</feature>
<dbReference type="AlphaFoldDB" id="A0AAD5X7U5"/>
<feature type="domain" description="F-BAR" evidence="3">
    <location>
        <begin position="1"/>
        <end position="274"/>
    </location>
</feature>
<organism evidence="4 5">
    <name type="scientific">Rhizophlyctis rosea</name>
    <dbReference type="NCBI Taxonomy" id="64517"/>
    <lineage>
        <taxon>Eukaryota</taxon>
        <taxon>Fungi</taxon>
        <taxon>Fungi incertae sedis</taxon>
        <taxon>Chytridiomycota</taxon>
        <taxon>Chytridiomycota incertae sedis</taxon>
        <taxon>Chytridiomycetes</taxon>
        <taxon>Rhizophlyctidales</taxon>
        <taxon>Rhizophlyctidaceae</taxon>
        <taxon>Rhizophlyctis</taxon>
    </lineage>
</organism>
<sequence>MGFGSDLWDQWKQVELYCDSGIEFLDRLNDFLKKRAEIEADYAKSLQKLVRGHKDELAKKSSEKSVGTFQKAVQSGSVSQSWSQLLNETDNLAACHLNVSTTLDIDLRKSVKSQSKENEKLVRHQFDEIRKANTEYKRVCDNLEKIRGKYEKAMRDMEAAKSAYETASMDMNTTKKDIEKLRNDAEKKAMLGQEATKEYKDCIADTNNQKKKYYTETLPTLLDQIQKEDEINRIAFLKTSFNKYTDTLASQLEPWKTVTKSMKDTFTTIDPTYDEDLFVKLMRTGESVPPDFVFEEKTFKDSSTTRKTNMRGFTKTRDDIDENKEDAIVTLPPKQGRKKAAERIKHLDKELVEVEKKRQGVETLIGVYKEKGTTDQNVSRDLGDQREALVRRSDMIILKKHKLHLYIA</sequence>
<accession>A0AAD5X7U5</accession>
<dbReference type="Pfam" id="PF25610">
    <property type="entry name" value="HR1_TOCA"/>
    <property type="match status" value="1"/>
</dbReference>
<dbReference type="SUPFAM" id="SSF103657">
    <property type="entry name" value="BAR/IMD domain-like"/>
    <property type="match status" value="1"/>
</dbReference>
<dbReference type="InterPro" id="IPR031160">
    <property type="entry name" value="F_BAR_dom"/>
</dbReference>
<dbReference type="SMART" id="SM00055">
    <property type="entry name" value="FCH"/>
    <property type="match status" value="1"/>
</dbReference>
<evidence type="ECO:0000313" key="5">
    <source>
        <dbReference type="Proteomes" id="UP001212841"/>
    </source>
</evidence>
<feature type="non-terminal residue" evidence="4">
    <location>
        <position position="408"/>
    </location>
</feature>
<feature type="coiled-coil region" evidence="2">
    <location>
        <begin position="337"/>
        <end position="364"/>
    </location>
</feature>
<dbReference type="EMBL" id="JADGJD010000090">
    <property type="protein sequence ID" value="KAJ3055216.1"/>
    <property type="molecule type" value="Genomic_DNA"/>
</dbReference>
<dbReference type="InterPro" id="IPR027267">
    <property type="entry name" value="AH/BAR_dom_sf"/>
</dbReference>
<dbReference type="PROSITE" id="PS51741">
    <property type="entry name" value="F_BAR"/>
    <property type="match status" value="1"/>
</dbReference>
<keyword evidence="5" id="KW-1185">Reference proteome</keyword>
<dbReference type="PANTHER" id="PTHR15735:SF12">
    <property type="entry name" value="CDC42-INTERACTING PROTEIN 4, ISOFORM B"/>
    <property type="match status" value="1"/>
</dbReference>
<dbReference type="InterPro" id="IPR001060">
    <property type="entry name" value="FCH_dom"/>
</dbReference>
<evidence type="ECO:0000259" key="3">
    <source>
        <dbReference type="PROSITE" id="PS51741"/>
    </source>
</evidence>
<reference evidence="4" key="1">
    <citation type="submission" date="2020-05" db="EMBL/GenBank/DDBJ databases">
        <title>Phylogenomic resolution of chytrid fungi.</title>
        <authorList>
            <person name="Stajich J.E."/>
            <person name="Amses K."/>
            <person name="Simmons R."/>
            <person name="Seto K."/>
            <person name="Myers J."/>
            <person name="Bonds A."/>
            <person name="Quandt C.A."/>
            <person name="Barry K."/>
            <person name="Liu P."/>
            <person name="Grigoriev I."/>
            <person name="Longcore J.E."/>
            <person name="James T.Y."/>
        </authorList>
    </citation>
    <scope>NUCLEOTIDE SEQUENCE</scope>
    <source>
        <strain evidence="4">JEL0318</strain>
    </source>
</reference>
<proteinExistence type="predicted"/>
<dbReference type="InterPro" id="IPR057870">
    <property type="entry name" value="HR1_TOCA"/>
</dbReference>
<dbReference type="Proteomes" id="UP001212841">
    <property type="component" value="Unassembled WGS sequence"/>
</dbReference>
<protein>
    <submittedName>
        <fullName evidence="4">Formin-binding protein 1</fullName>
    </submittedName>
</protein>
<comment type="caution">
    <text evidence="4">The sequence shown here is derived from an EMBL/GenBank/DDBJ whole genome shotgun (WGS) entry which is preliminary data.</text>
</comment>
<dbReference type="PANTHER" id="PTHR15735">
    <property type="entry name" value="FCH AND DOUBLE SH3 DOMAINS PROTEIN"/>
    <property type="match status" value="1"/>
</dbReference>
<gene>
    <name evidence="4" type="primary">FNBP1</name>
    <name evidence="4" type="ORF">HK097_011217</name>
</gene>
<evidence type="ECO:0000313" key="4">
    <source>
        <dbReference type="EMBL" id="KAJ3055216.1"/>
    </source>
</evidence>
<dbReference type="Pfam" id="PF00611">
    <property type="entry name" value="FCH"/>
    <property type="match status" value="1"/>
</dbReference>
<evidence type="ECO:0000256" key="2">
    <source>
        <dbReference type="SAM" id="Coils"/>
    </source>
</evidence>
<name>A0AAD5X7U5_9FUNG</name>
<keyword evidence="1 2" id="KW-0175">Coiled coil</keyword>
<dbReference type="Gene3D" id="1.20.1270.60">
    <property type="entry name" value="Arfaptin homology (AH) domain/BAR domain"/>
    <property type="match status" value="1"/>
</dbReference>
<evidence type="ECO:0000256" key="1">
    <source>
        <dbReference type="PROSITE-ProRule" id="PRU01077"/>
    </source>
</evidence>